<dbReference type="InterPro" id="IPR021005">
    <property type="entry name" value="Znf_CGNR"/>
</dbReference>
<dbReference type="InterPro" id="IPR010852">
    <property type="entry name" value="ABATE"/>
</dbReference>
<dbReference type="Proteomes" id="UP001523216">
    <property type="component" value="Unassembled WGS sequence"/>
</dbReference>
<dbReference type="PANTHER" id="PTHR35525">
    <property type="entry name" value="BLL6575 PROTEIN"/>
    <property type="match status" value="1"/>
</dbReference>
<sequence length="188" mass="19677">MTFDSHVFTLVDVAARLVNRLTDGSDRGQPVSRPVGPELVTATRAALAGDGRRDPVVAESDAVALAECAAAMRPVFEAAHRGDVDTAAGQLNGLLERSGARPQLDLSHGGGWQVHFHGSDEGLASGWAAGCATGLALAVGSNLAGRLGVCDADRCDRVFVDTSKNNGRRFCSTTCQNRTKTAAYRARN</sequence>
<comment type="caution">
    <text evidence="2">The sequence shown here is derived from an EMBL/GenBank/DDBJ whole genome shotgun (WGS) entry which is preliminary data.</text>
</comment>
<reference evidence="2 3" key="1">
    <citation type="submission" date="2022-06" db="EMBL/GenBank/DDBJ databases">
        <title>Actinoplanes abujensis sp. nov., isolated from Nigerian arid soil.</title>
        <authorList>
            <person name="Ding P."/>
        </authorList>
    </citation>
    <scope>NUCLEOTIDE SEQUENCE [LARGE SCALE GENOMIC DNA]</scope>
    <source>
        <strain evidence="3">TRM88002</strain>
    </source>
</reference>
<evidence type="ECO:0000313" key="3">
    <source>
        <dbReference type="Proteomes" id="UP001523216"/>
    </source>
</evidence>
<dbReference type="SUPFAM" id="SSF160904">
    <property type="entry name" value="Jann2411-like"/>
    <property type="match status" value="1"/>
</dbReference>
<evidence type="ECO:0000259" key="1">
    <source>
        <dbReference type="Pfam" id="PF11706"/>
    </source>
</evidence>
<dbReference type="RefSeq" id="WP_251804232.1">
    <property type="nucleotide sequence ID" value="NZ_JAMQOL010000078.1"/>
</dbReference>
<dbReference type="InterPro" id="IPR023286">
    <property type="entry name" value="ABATE_dom_sf"/>
</dbReference>
<proteinExistence type="predicted"/>
<name>A0ABT0YG66_9ACTN</name>
<dbReference type="EMBL" id="JAMQOL010000078">
    <property type="protein sequence ID" value="MCM4084482.1"/>
    <property type="molecule type" value="Genomic_DNA"/>
</dbReference>
<dbReference type="Gene3D" id="1.10.3300.10">
    <property type="entry name" value="Jann2411-like domain"/>
    <property type="match status" value="1"/>
</dbReference>
<keyword evidence="3" id="KW-1185">Reference proteome</keyword>
<protein>
    <submittedName>
        <fullName evidence="2">CGNR zinc finger domain-containing protein</fullName>
    </submittedName>
</protein>
<dbReference type="PANTHER" id="PTHR35525:SF3">
    <property type="entry name" value="BLL6575 PROTEIN"/>
    <property type="match status" value="1"/>
</dbReference>
<gene>
    <name evidence="2" type="ORF">LXN57_43810</name>
</gene>
<feature type="domain" description="Zinc finger CGNR" evidence="1">
    <location>
        <begin position="146"/>
        <end position="187"/>
    </location>
</feature>
<organism evidence="2 3">
    <name type="scientific">Paractinoplanes hotanensis</name>
    <dbReference type="NCBI Taxonomy" id="2906497"/>
    <lineage>
        <taxon>Bacteria</taxon>
        <taxon>Bacillati</taxon>
        <taxon>Actinomycetota</taxon>
        <taxon>Actinomycetes</taxon>
        <taxon>Micromonosporales</taxon>
        <taxon>Micromonosporaceae</taxon>
        <taxon>Paractinoplanes</taxon>
    </lineage>
</organism>
<accession>A0ABT0YG66</accession>
<dbReference type="Pfam" id="PF11706">
    <property type="entry name" value="zf-CGNR"/>
    <property type="match status" value="1"/>
</dbReference>
<evidence type="ECO:0000313" key="2">
    <source>
        <dbReference type="EMBL" id="MCM4084482.1"/>
    </source>
</evidence>